<dbReference type="AlphaFoldDB" id="A0A9N9ZM78"/>
<protein>
    <recommendedName>
        <fullName evidence="1">Ubiquitin-like domain-containing protein</fullName>
    </recommendedName>
</protein>
<dbReference type="EMBL" id="CABFOC020000082">
    <property type="protein sequence ID" value="CAH0058113.1"/>
    <property type="molecule type" value="Genomic_DNA"/>
</dbReference>
<sequence length="316" mass="35477">MDQLFTIIKPIVDECGSVMQEELIRIHDKYHDSLRPGRSGSSSKDALRKLQFGAMESSKLQETMGRLRARTQQLSTLITMAGERATRADATTIRSKLDDFEEFLVRIAEKGDDCEQRVQRQVPQLQGIAQTAQDICGQTAGILTEICEIKHSLDRITADQHYHASNANFFNGPDPTLGKPVLFEDSLGTVLELPTEWIHSWQFFQQLLQHHFEKLKGHRMVIQGKYALEENITGTDLNQSLPPKASFRRGMKINMSMIFTGDQMMQGVCPRCGINNNAPENTNVKCQTDGCGVWLHGITSIFTIPSAIPAVHLGYF</sequence>
<keyword evidence="3" id="KW-1185">Reference proteome</keyword>
<dbReference type="PANTHER" id="PTHR38886:SF1">
    <property type="entry name" value="NACHT-NTPASE AND P-LOOP NTPASES N-TERMINAL DOMAIN-CONTAINING PROTEIN"/>
    <property type="match status" value="1"/>
</dbReference>
<evidence type="ECO:0000313" key="3">
    <source>
        <dbReference type="Proteomes" id="UP000775872"/>
    </source>
</evidence>
<dbReference type="PANTHER" id="PTHR38886">
    <property type="entry name" value="SESA DOMAIN-CONTAINING PROTEIN"/>
    <property type="match status" value="1"/>
</dbReference>
<dbReference type="Pfam" id="PF22893">
    <property type="entry name" value="ULD_2"/>
    <property type="match status" value="1"/>
</dbReference>
<gene>
    <name evidence="2" type="ORF">CSOL1703_00008591</name>
</gene>
<dbReference type="InterPro" id="IPR054464">
    <property type="entry name" value="ULD_fung"/>
</dbReference>
<evidence type="ECO:0000259" key="1">
    <source>
        <dbReference type="Pfam" id="PF22893"/>
    </source>
</evidence>
<feature type="domain" description="Ubiquitin-like" evidence="1">
    <location>
        <begin position="179"/>
        <end position="259"/>
    </location>
</feature>
<dbReference type="OrthoDB" id="5149587at2759"/>
<evidence type="ECO:0000313" key="2">
    <source>
        <dbReference type="EMBL" id="CAH0058113.1"/>
    </source>
</evidence>
<name>A0A9N9ZM78_9HYPO</name>
<comment type="caution">
    <text evidence="2">The sequence shown here is derived from an EMBL/GenBank/DDBJ whole genome shotgun (WGS) entry which is preliminary data.</text>
</comment>
<dbReference type="Proteomes" id="UP000775872">
    <property type="component" value="Unassembled WGS sequence"/>
</dbReference>
<accession>A0A9N9ZM78</accession>
<organism evidence="2 3">
    <name type="scientific">Clonostachys solani</name>
    <dbReference type="NCBI Taxonomy" id="160281"/>
    <lineage>
        <taxon>Eukaryota</taxon>
        <taxon>Fungi</taxon>
        <taxon>Dikarya</taxon>
        <taxon>Ascomycota</taxon>
        <taxon>Pezizomycotina</taxon>
        <taxon>Sordariomycetes</taxon>
        <taxon>Hypocreomycetidae</taxon>
        <taxon>Hypocreales</taxon>
        <taxon>Bionectriaceae</taxon>
        <taxon>Clonostachys</taxon>
    </lineage>
</organism>
<proteinExistence type="predicted"/>
<reference evidence="3" key="1">
    <citation type="submission" date="2019-06" db="EMBL/GenBank/DDBJ databases">
        <authorList>
            <person name="Broberg M."/>
        </authorList>
    </citation>
    <scope>NUCLEOTIDE SEQUENCE [LARGE SCALE GENOMIC DNA]</scope>
</reference>
<reference evidence="2 3" key="2">
    <citation type="submission" date="2021-10" db="EMBL/GenBank/DDBJ databases">
        <authorList>
            <person name="Piombo E."/>
        </authorList>
    </citation>
    <scope>NUCLEOTIDE SEQUENCE [LARGE SCALE GENOMIC DNA]</scope>
</reference>